<dbReference type="EMBL" id="FZOR01000021">
    <property type="protein sequence ID" value="SNT26366.1"/>
    <property type="molecule type" value="Genomic_DNA"/>
</dbReference>
<evidence type="ECO:0000313" key="1">
    <source>
        <dbReference type="EMBL" id="SNT26366.1"/>
    </source>
</evidence>
<dbReference type="InterPro" id="IPR049979">
    <property type="entry name" value="Cys_resp_CS_actino"/>
</dbReference>
<dbReference type="Proteomes" id="UP000198318">
    <property type="component" value="Unassembled WGS sequence"/>
</dbReference>
<name>A0A239L6X2_9ACTN</name>
<reference evidence="1 2" key="1">
    <citation type="submission" date="2017-06" db="EMBL/GenBank/DDBJ databases">
        <authorList>
            <person name="Kim H.J."/>
            <person name="Triplett B.A."/>
        </authorList>
    </citation>
    <scope>NUCLEOTIDE SEQUENCE [LARGE SCALE GENOMIC DNA]</scope>
    <source>
        <strain evidence="1 2">DSM 44715</strain>
    </source>
</reference>
<dbReference type="NCBIfam" id="NF042933">
    <property type="entry name" value="leader_Ms5788A"/>
    <property type="match status" value="1"/>
</dbReference>
<gene>
    <name evidence="1" type="ORF">SAMN05443665_102167</name>
</gene>
<proteinExistence type="predicted"/>
<dbReference type="OrthoDB" id="3482277at2"/>
<organism evidence="1 2">
    <name type="scientific">Actinomadura meyerae</name>
    <dbReference type="NCBI Taxonomy" id="240840"/>
    <lineage>
        <taxon>Bacteria</taxon>
        <taxon>Bacillati</taxon>
        <taxon>Actinomycetota</taxon>
        <taxon>Actinomycetes</taxon>
        <taxon>Streptosporangiales</taxon>
        <taxon>Thermomonosporaceae</taxon>
        <taxon>Actinomadura</taxon>
    </lineage>
</organism>
<dbReference type="NCBIfam" id="NF042934">
    <property type="entry name" value="cis_reg_atten"/>
    <property type="match status" value="1"/>
</dbReference>
<accession>A0A239L6X2</accession>
<evidence type="ECO:0000313" key="2">
    <source>
        <dbReference type="Proteomes" id="UP000198318"/>
    </source>
</evidence>
<dbReference type="AlphaFoldDB" id="A0A239L6X2"/>
<sequence>MSCNAATCVKATVTVSQGETDVTASGLPLNIESVRYWTEQMLTKRRAVDFCRVAASLCRPA</sequence>
<dbReference type="RefSeq" id="WP_089327917.1">
    <property type="nucleotide sequence ID" value="NZ_FZOR01000021.1"/>
</dbReference>
<keyword evidence="2" id="KW-1185">Reference proteome</keyword>
<protein>
    <submittedName>
        <fullName evidence="1">Uncharacterized protein</fullName>
    </submittedName>
</protein>